<sequence length="79" mass="8752">MNEYICYKKKSKREGGLSTILASVFLILLTVYIFNSAIHPTTVAIKEQGQDAGQAIVQEKTNIISDFLPTTFTDPTVTK</sequence>
<reference evidence="2 3" key="1">
    <citation type="submission" date="2021-03" db="EMBL/GenBank/DDBJ databases">
        <title>Genomic Encyclopedia of Type Strains, Phase IV (KMG-IV): sequencing the most valuable type-strain genomes for metagenomic binning, comparative biology and taxonomic classification.</title>
        <authorList>
            <person name="Goeker M."/>
        </authorList>
    </citation>
    <scope>NUCLEOTIDE SEQUENCE [LARGE SCALE GENOMIC DNA]</scope>
    <source>
        <strain evidence="2 3">DSM 28783</strain>
    </source>
</reference>
<dbReference type="Proteomes" id="UP001519307">
    <property type="component" value="Unassembled WGS sequence"/>
</dbReference>
<evidence type="ECO:0000313" key="2">
    <source>
        <dbReference type="EMBL" id="MBP2033983.1"/>
    </source>
</evidence>
<feature type="transmembrane region" description="Helical" evidence="1">
    <location>
        <begin position="15"/>
        <end position="34"/>
    </location>
</feature>
<gene>
    <name evidence="2" type="ORF">J2Z42_002700</name>
</gene>
<keyword evidence="3" id="KW-1185">Reference proteome</keyword>
<evidence type="ECO:0000256" key="1">
    <source>
        <dbReference type="SAM" id="Phobius"/>
    </source>
</evidence>
<evidence type="ECO:0000313" key="3">
    <source>
        <dbReference type="Proteomes" id="UP001519307"/>
    </source>
</evidence>
<comment type="caution">
    <text evidence="2">The sequence shown here is derived from an EMBL/GenBank/DDBJ whole genome shotgun (WGS) entry which is preliminary data.</text>
</comment>
<keyword evidence="1" id="KW-1133">Transmembrane helix</keyword>
<accession>A0ABS4KVE9</accession>
<name>A0ABS4KVE9_9CLOT</name>
<protein>
    <submittedName>
        <fullName evidence="2">Uncharacterized protein</fullName>
    </submittedName>
</protein>
<organism evidence="2 3">
    <name type="scientific">Clostridium algifaecis</name>
    <dbReference type="NCBI Taxonomy" id="1472040"/>
    <lineage>
        <taxon>Bacteria</taxon>
        <taxon>Bacillati</taxon>
        <taxon>Bacillota</taxon>
        <taxon>Clostridia</taxon>
        <taxon>Eubacteriales</taxon>
        <taxon>Clostridiaceae</taxon>
        <taxon>Clostridium</taxon>
    </lineage>
</organism>
<keyword evidence="1" id="KW-0472">Membrane</keyword>
<keyword evidence="1" id="KW-0812">Transmembrane</keyword>
<proteinExistence type="predicted"/>
<dbReference type="EMBL" id="JAGGLM010000027">
    <property type="protein sequence ID" value="MBP2033983.1"/>
    <property type="molecule type" value="Genomic_DNA"/>
</dbReference>
<dbReference type="RefSeq" id="WP_209703220.1">
    <property type="nucleotide sequence ID" value="NZ_JAGGLM010000027.1"/>
</dbReference>